<evidence type="ECO:0000256" key="2">
    <source>
        <dbReference type="ARBA" id="ARBA00023015"/>
    </source>
</evidence>
<dbReference type="SUPFAM" id="SSF46785">
    <property type="entry name" value="Winged helix' DNA-binding domain"/>
    <property type="match status" value="1"/>
</dbReference>
<dbReference type="Pfam" id="PF00126">
    <property type="entry name" value="HTH_1"/>
    <property type="match status" value="1"/>
</dbReference>
<dbReference type="CDD" id="cd08422">
    <property type="entry name" value="PBP2_CrgA_like"/>
    <property type="match status" value="1"/>
</dbReference>
<dbReference type="OrthoDB" id="8678019at2"/>
<dbReference type="AlphaFoldDB" id="A0A0A3ASZ3"/>
<evidence type="ECO:0000256" key="4">
    <source>
        <dbReference type="ARBA" id="ARBA00023163"/>
    </source>
</evidence>
<keyword evidence="7" id="KW-1185">Reference proteome</keyword>
<dbReference type="FunFam" id="1.10.10.10:FF:000001">
    <property type="entry name" value="LysR family transcriptional regulator"/>
    <property type="match status" value="1"/>
</dbReference>
<dbReference type="GO" id="GO:0006351">
    <property type="term" value="P:DNA-templated transcription"/>
    <property type="evidence" value="ECO:0007669"/>
    <property type="project" value="TreeGrafter"/>
</dbReference>
<dbReference type="SUPFAM" id="SSF53850">
    <property type="entry name" value="Periplasmic binding protein-like II"/>
    <property type="match status" value="1"/>
</dbReference>
<evidence type="ECO:0000256" key="3">
    <source>
        <dbReference type="ARBA" id="ARBA00023125"/>
    </source>
</evidence>
<dbReference type="PROSITE" id="PS50931">
    <property type="entry name" value="HTH_LYSR"/>
    <property type="match status" value="1"/>
</dbReference>
<dbReference type="PANTHER" id="PTHR30537:SF30">
    <property type="entry name" value="TRANSCRIPTIONAL REGULATOR-RELATED"/>
    <property type="match status" value="1"/>
</dbReference>
<evidence type="ECO:0000259" key="5">
    <source>
        <dbReference type="PROSITE" id="PS50931"/>
    </source>
</evidence>
<dbReference type="STRING" id="505317.OA57_04095"/>
<name>A0A0A3ASZ3_9PAST</name>
<protein>
    <recommendedName>
        <fullName evidence="5">HTH lysR-type domain-containing protein</fullName>
    </recommendedName>
</protein>
<evidence type="ECO:0000313" key="7">
    <source>
        <dbReference type="Proteomes" id="UP000030380"/>
    </source>
</evidence>
<proteinExistence type="inferred from homology"/>
<gene>
    <name evidence="6" type="ORF">OA57_04095</name>
</gene>
<evidence type="ECO:0000256" key="1">
    <source>
        <dbReference type="ARBA" id="ARBA00009437"/>
    </source>
</evidence>
<dbReference type="EMBL" id="JSUM01000005">
    <property type="protein sequence ID" value="KGQ70892.1"/>
    <property type="molecule type" value="Genomic_DNA"/>
</dbReference>
<dbReference type="GO" id="GO:0043565">
    <property type="term" value="F:sequence-specific DNA binding"/>
    <property type="evidence" value="ECO:0007669"/>
    <property type="project" value="TreeGrafter"/>
</dbReference>
<dbReference type="Proteomes" id="UP000030380">
    <property type="component" value="Unassembled WGS sequence"/>
</dbReference>
<reference evidence="6 7" key="1">
    <citation type="submission" date="2014-11" db="EMBL/GenBank/DDBJ databases">
        <title>Draft genome sequence of Chelonobacter oris 1662T, associated with respiratory disease in Hermann's Tortoises.</title>
        <authorList>
            <person name="Kudirkiene E."/>
            <person name="Hansen M.J."/>
            <person name="Bojesen A.M."/>
        </authorList>
    </citation>
    <scope>NUCLEOTIDE SEQUENCE [LARGE SCALE GENOMIC DNA]</scope>
    <source>
        <strain evidence="6 7">1662</strain>
    </source>
</reference>
<dbReference type="Pfam" id="PF03466">
    <property type="entry name" value="LysR_substrate"/>
    <property type="match status" value="1"/>
</dbReference>
<keyword evidence="2" id="KW-0805">Transcription regulation</keyword>
<keyword evidence="4" id="KW-0804">Transcription</keyword>
<keyword evidence="3" id="KW-0238">DNA-binding</keyword>
<organism evidence="6 7">
    <name type="scientific">Chelonobacter oris</name>
    <dbReference type="NCBI Taxonomy" id="505317"/>
    <lineage>
        <taxon>Bacteria</taxon>
        <taxon>Pseudomonadati</taxon>
        <taxon>Pseudomonadota</taxon>
        <taxon>Gammaproteobacteria</taxon>
        <taxon>Pasteurellales</taxon>
        <taxon>Pasteurellaceae</taxon>
        <taxon>Chelonobacter</taxon>
    </lineage>
</organism>
<dbReference type="InterPro" id="IPR036390">
    <property type="entry name" value="WH_DNA-bd_sf"/>
</dbReference>
<dbReference type="InterPro" id="IPR005119">
    <property type="entry name" value="LysR_subst-bd"/>
</dbReference>
<dbReference type="InterPro" id="IPR036388">
    <property type="entry name" value="WH-like_DNA-bd_sf"/>
</dbReference>
<dbReference type="RefSeq" id="WP_034613880.1">
    <property type="nucleotide sequence ID" value="NZ_JSUM01000005.1"/>
</dbReference>
<feature type="domain" description="HTH lysR-type" evidence="5">
    <location>
        <begin position="2"/>
        <end position="59"/>
    </location>
</feature>
<dbReference type="PANTHER" id="PTHR30537">
    <property type="entry name" value="HTH-TYPE TRANSCRIPTIONAL REGULATOR"/>
    <property type="match status" value="1"/>
</dbReference>
<evidence type="ECO:0000313" key="6">
    <source>
        <dbReference type="EMBL" id="KGQ70892.1"/>
    </source>
</evidence>
<dbReference type="InterPro" id="IPR058163">
    <property type="entry name" value="LysR-type_TF_proteobact-type"/>
</dbReference>
<sequence length="298" mass="33093">MLDLKAMAIFAKVVELGSMQAAAQQLNVTSAAVSQYISKLEQQHKIKLLNRTTRRLSLTTAGEGFYQGCVTMLKGAESAVNTLESLRDNPIGTLRISAPTGIAGGVFAVALERLLTQNPEMNIELQFSDSIVDLLENKIDIAIRGGMGALQNSNLIARHLLDIRRITCASARYLQESDMPINTPQDLLRHRWIGPPNPEAQRQYYTYRREGQSEIVLTPTINVICDSMLIRRLLTVQHMGISIHAERELEAYLASGELVHILPDWELATVSLYLVTPNRADSTKVRLGIEAIRESFLG</sequence>
<dbReference type="InterPro" id="IPR000847">
    <property type="entry name" value="LysR_HTH_N"/>
</dbReference>
<comment type="similarity">
    <text evidence="1">Belongs to the LysR transcriptional regulatory family.</text>
</comment>
<accession>A0A0A3ASZ3</accession>
<dbReference type="GO" id="GO:0003700">
    <property type="term" value="F:DNA-binding transcription factor activity"/>
    <property type="evidence" value="ECO:0007669"/>
    <property type="project" value="InterPro"/>
</dbReference>
<dbReference type="Gene3D" id="1.10.10.10">
    <property type="entry name" value="Winged helix-like DNA-binding domain superfamily/Winged helix DNA-binding domain"/>
    <property type="match status" value="1"/>
</dbReference>
<comment type="caution">
    <text evidence="6">The sequence shown here is derived from an EMBL/GenBank/DDBJ whole genome shotgun (WGS) entry which is preliminary data.</text>
</comment>
<dbReference type="Gene3D" id="3.40.190.290">
    <property type="match status" value="1"/>
</dbReference>